<proteinExistence type="inferred from homology"/>
<dbReference type="FunFam" id="3.90.70.10:FF:000006">
    <property type="entry name" value="Cathepsin S"/>
    <property type="match status" value="1"/>
</dbReference>
<dbReference type="PANTHER" id="PTHR12411">
    <property type="entry name" value="CYSTEINE PROTEASE FAMILY C1-RELATED"/>
    <property type="match status" value="1"/>
</dbReference>
<dbReference type="InterPro" id="IPR013201">
    <property type="entry name" value="Prot_inhib_I29"/>
</dbReference>
<feature type="domain" description="Peptidase C1A papain C-terminal" evidence="7">
    <location>
        <begin position="119"/>
        <end position="309"/>
    </location>
</feature>
<dbReference type="InterPro" id="IPR000668">
    <property type="entry name" value="Peptidase_C1A_C"/>
</dbReference>
<reference evidence="9" key="1">
    <citation type="submission" date="2021-02" db="EMBL/GenBank/DDBJ databases">
        <authorList>
            <person name="Bekaert M."/>
        </authorList>
    </citation>
    <scope>NUCLEOTIDE SEQUENCE</scope>
    <source>
        <strain evidence="9">IoA-00</strain>
    </source>
</reference>
<dbReference type="Gene3D" id="3.90.70.10">
    <property type="entry name" value="Cysteine proteinases"/>
    <property type="match status" value="1"/>
</dbReference>
<dbReference type="SMART" id="SM00848">
    <property type="entry name" value="Inhibitor_I29"/>
    <property type="match status" value="1"/>
</dbReference>
<dbReference type="SUPFAM" id="SSF54001">
    <property type="entry name" value="Cysteine proteinases"/>
    <property type="match status" value="1"/>
</dbReference>
<keyword evidence="2" id="KW-0645">Protease</keyword>
<protein>
    <submittedName>
        <fullName evidence="9">CTSL</fullName>
        <ecNumber evidence="9">3.4.22.15</ecNumber>
    </submittedName>
</protein>
<dbReference type="GO" id="GO:0006508">
    <property type="term" value="P:proteolysis"/>
    <property type="evidence" value="ECO:0007669"/>
    <property type="project" value="UniProtKB-KW"/>
</dbReference>
<evidence type="ECO:0000256" key="3">
    <source>
        <dbReference type="ARBA" id="ARBA00022801"/>
    </source>
</evidence>
<evidence type="ECO:0000259" key="7">
    <source>
        <dbReference type="SMART" id="SM00645"/>
    </source>
</evidence>
<comment type="similarity">
    <text evidence="1">Belongs to the peptidase C1 family.</text>
</comment>
<evidence type="ECO:0000259" key="8">
    <source>
        <dbReference type="SMART" id="SM00848"/>
    </source>
</evidence>
<dbReference type="EC" id="3.4.22.15" evidence="9"/>
<name>A0A7R8D3K9_LEPSM</name>
<dbReference type="PROSITE" id="PS00639">
    <property type="entry name" value="THIOL_PROTEASE_HIS"/>
    <property type="match status" value="1"/>
</dbReference>
<evidence type="ECO:0000313" key="10">
    <source>
        <dbReference type="Proteomes" id="UP000675881"/>
    </source>
</evidence>
<dbReference type="InterPro" id="IPR039417">
    <property type="entry name" value="Peptidase_C1A_papain-like"/>
</dbReference>
<dbReference type="CDD" id="cd02248">
    <property type="entry name" value="Peptidase_C1A"/>
    <property type="match status" value="1"/>
</dbReference>
<dbReference type="InterPro" id="IPR038765">
    <property type="entry name" value="Papain-like_cys_pep_sf"/>
</dbReference>
<evidence type="ECO:0000256" key="5">
    <source>
        <dbReference type="ARBA" id="ARBA00023145"/>
    </source>
</evidence>
<evidence type="ECO:0000256" key="2">
    <source>
        <dbReference type="ARBA" id="ARBA00022670"/>
    </source>
</evidence>
<evidence type="ECO:0000313" key="9">
    <source>
        <dbReference type="EMBL" id="CAF3017805.1"/>
    </source>
</evidence>
<dbReference type="EMBL" id="HG994587">
    <property type="protein sequence ID" value="CAF3017805.1"/>
    <property type="molecule type" value="Genomic_DNA"/>
</dbReference>
<dbReference type="InterPro" id="IPR025660">
    <property type="entry name" value="Pept_his_AS"/>
</dbReference>
<dbReference type="Pfam" id="PF08246">
    <property type="entry name" value="Inhibitor_I29"/>
    <property type="match status" value="1"/>
</dbReference>
<dbReference type="OrthoDB" id="10263972at2759"/>
<keyword evidence="6" id="KW-1015">Disulfide bond</keyword>
<keyword evidence="4" id="KW-0788">Thiol protease</keyword>
<evidence type="ECO:0000256" key="1">
    <source>
        <dbReference type="ARBA" id="ARBA00008455"/>
    </source>
</evidence>
<dbReference type="AlphaFoldDB" id="A0A7R8D3K9"/>
<sequence>MDSYYKSALILVTILSLSWANEFFDLLFQEWSEWKLTHGKTYLDSTEERWRFKIYRENRAKIVKHNIGAHKGHHSYFLEMNHFGDLFSHEFTAAVNGYNSTSKQRIPGATFIPPSNTNLPDQMDWREKGAVTPVKDQGQCGSCWSFSATGALEGQEFRKSGKLISMSEQNLIDCSKSYGNGGCNGGLMDMAFRYVRDFGIDSETFYPYEAVDDDCRFNKTQEVTTDHGYVDVKSGSESDLVKAIATIGPISVAIDASHESLQFYSHGIYDERECSSTELDHGVLAVGYGADENGKKYYIVKNSWSEKMGE</sequence>
<keyword evidence="10" id="KW-1185">Reference proteome</keyword>
<dbReference type="PROSITE" id="PS00139">
    <property type="entry name" value="THIOL_PROTEASE_CYS"/>
    <property type="match status" value="1"/>
</dbReference>
<keyword evidence="3 9" id="KW-0378">Hydrolase</keyword>
<organism evidence="9 10">
    <name type="scientific">Lepeophtheirus salmonis</name>
    <name type="common">Salmon louse</name>
    <name type="synonym">Caligus salmonis</name>
    <dbReference type="NCBI Taxonomy" id="72036"/>
    <lineage>
        <taxon>Eukaryota</taxon>
        <taxon>Metazoa</taxon>
        <taxon>Ecdysozoa</taxon>
        <taxon>Arthropoda</taxon>
        <taxon>Crustacea</taxon>
        <taxon>Multicrustacea</taxon>
        <taxon>Hexanauplia</taxon>
        <taxon>Copepoda</taxon>
        <taxon>Siphonostomatoida</taxon>
        <taxon>Caligidae</taxon>
        <taxon>Lepeophtheirus</taxon>
    </lineage>
</organism>
<dbReference type="Proteomes" id="UP000675881">
    <property type="component" value="Chromosome 8"/>
</dbReference>
<dbReference type="GO" id="GO:0004197">
    <property type="term" value="F:cysteine-type endopeptidase activity"/>
    <property type="evidence" value="ECO:0007669"/>
    <property type="project" value="UniProtKB-EC"/>
</dbReference>
<dbReference type="SMART" id="SM00645">
    <property type="entry name" value="Pept_C1"/>
    <property type="match status" value="1"/>
</dbReference>
<keyword evidence="5" id="KW-0865">Zymogen</keyword>
<accession>A0A7R8D3K9</accession>
<dbReference type="InterPro" id="IPR013128">
    <property type="entry name" value="Peptidase_C1A"/>
</dbReference>
<evidence type="ECO:0000256" key="4">
    <source>
        <dbReference type="ARBA" id="ARBA00022807"/>
    </source>
</evidence>
<dbReference type="PRINTS" id="PR00705">
    <property type="entry name" value="PAPAIN"/>
</dbReference>
<dbReference type="InterPro" id="IPR000169">
    <property type="entry name" value="Pept_cys_AS"/>
</dbReference>
<dbReference type="Pfam" id="PF00112">
    <property type="entry name" value="Peptidase_C1"/>
    <property type="match status" value="1"/>
</dbReference>
<evidence type="ECO:0000256" key="6">
    <source>
        <dbReference type="ARBA" id="ARBA00023157"/>
    </source>
</evidence>
<feature type="domain" description="Cathepsin propeptide inhibitor" evidence="8">
    <location>
        <begin position="31"/>
        <end position="91"/>
    </location>
</feature>
<gene>
    <name evidence="9" type="ORF">LSAA_13931</name>
</gene>